<evidence type="ECO:0000259" key="2">
    <source>
        <dbReference type="Pfam" id="PF00930"/>
    </source>
</evidence>
<dbReference type="SUPFAM" id="SSF53474">
    <property type="entry name" value="alpha/beta-Hydrolases"/>
    <property type="match status" value="1"/>
</dbReference>
<dbReference type="PANTHER" id="PTHR11731">
    <property type="entry name" value="PROTEASE FAMILY S9B,C DIPEPTIDYL-PEPTIDASE IV-RELATED"/>
    <property type="match status" value="1"/>
</dbReference>
<proteinExistence type="predicted"/>
<organism evidence="3 4">
    <name type="scientific">Bacteroides pyogenes</name>
    <dbReference type="NCBI Taxonomy" id="310300"/>
    <lineage>
        <taxon>Bacteria</taxon>
        <taxon>Pseudomonadati</taxon>
        <taxon>Bacteroidota</taxon>
        <taxon>Bacteroidia</taxon>
        <taxon>Bacteroidales</taxon>
        <taxon>Bacteroidaceae</taxon>
        <taxon>Bacteroides</taxon>
    </lineage>
</organism>
<reference evidence="3 4" key="1">
    <citation type="submission" date="2019-07" db="EMBL/GenBank/DDBJ databases">
        <title>Draft Genome Sequences of Bacteroides pyogenes Strains Isolated from the Uterus Holstein Dairy Cows with Metritis.</title>
        <authorList>
            <person name="Cunha F."/>
            <person name="Galvao K.N."/>
            <person name="Jeon S.J."/>
            <person name="Jeong K.C."/>
        </authorList>
    </citation>
    <scope>NUCLEOTIDE SEQUENCE [LARGE SCALE GENOMIC DNA]</scope>
    <source>
        <strain evidence="3 4">KG-31</strain>
    </source>
</reference>
<dbReference type="AlphaFoldDB" id="A0A5D3EDI1"/>
<dbReference type="RefSeq" id="WP_148730448.1">
    <property type="nucleotide sequence ID" value="NZ_JBQMZD010000017.1"/>
</dbReference>
<feature type="domain" description="Dipeptidylpeptidase IV N-terminal" evidence="2">
    <location>
        <begin position="116"/>
        <end position="443"/>
    </location>
</feature>
<evidence type="ECO:0000313" key="4">
    <source>
        <dbReference type="Proteomes" id="UP000324383"/>
    </source>
</evidence>
<dbReference type="InterPro" id="IPR029058">
    <property type="entry name" value="AB_hydrolase_fold"/>
</dbReference>
<comment type="caution">
    <text evidence="3">The sequence shown here is derived from an EMBL/GenBank/DDBJ whole genome shotgun (WGS) entry which is preliminary data.</text>
</comment>
<dbReference type="InterPro" id="IPR001375">
    <property type="entry name" value="Peptidase_S9_cat"/>
</dbReference>
<sequence length="730" mass="83192">MSKIGTRAMMLLSALPIAINVMTQEVKTLTLEDLIPGGETYRYAENLYGLQWWGDECIKPGMDTIYAVEPKTGKETVLVTRERINEALEKNRSGKLPSLYHVRFPWANKTQVLLNTGNKYITYDFKTNQVVHTLEIQAKAANKDYCAAGRRVAYTVGNNLYVDNRAVTNEPAGIVCGQSVHRNEFGISKGTFWSPKGNLLAFYRMDESMVTPYPLVDVTARIAETNNIRYPMAGMTSHQVKVGIYRPSTGETIYLEMGDPTDRYFTNISWSPDERSLFLIEVNRDQNHAKLCQYDAENGRLVRVLYEEMHEKYVEPQHPILFLPWDDTKFIYQSQRDGFNHLYLMDLKTPLYGDTQQGKSGAKYREYLKTRQLTKGEWLVSDVLGFNAKRKEVVFTAVNGLSSGHYTVNVSNGKMNRPFDKTVESSHYGTLSSSGTYLIDYSSTRTEARNIDLTDTRSFKSVRLLAARNPYEGYRMPSIETGTIKSADGTTDLHYRLVKPSDFDPGRKYPVIVYVYGGPHAQLINGGWQNGTRGWDIYMANKGYLMFTLDNRGSSNRGLEFENCTFRQLGIEEGKDQVKGVEFLKSLPYVDGNRIGVHGWSFGGHMSTALLLRYPEIFKVGVAGGPVIDWAYYEIMYGERYMDTPQTNPEGYKACNLKNLAGQLKGHLLIIHDDHDDTCVPQHTLSFMKACVDARTYPDLFIYPCHKHNVSGRDRVHLYEKITRYFEEHL</sequence>
<dbReference type="SUPFAM" id="SSF82171">
    <property type="entry name" value="DPP6 N-terminal domain-like"/>
    <property type="match status" value="1"/>
</dbReference>
<accession>A0A5D3EDI1</accession>
<dbReference type="GO" id="GO:0008239">
    <property type="term" value="F:dipeptidyl-peptidase activity"/>
    <property type="evidence" value="ECO:0007669"/>
    <property type="project" value="TreeGrafter"/>
</dbReference>
<keyword evidence="4" id="KW-1185">Reference proteome</keyword>
<dbReference type="Gene3D" id="2.140.10.30">
    <property type="entry name" value="Dipeptidylpeptidase IV, N-terminal domain"/>
    <property type="match status" value="1"/>
</dbReference>
<dbReference type="InterPro" id="IPR050278">
    <property type="entry name" value="Serine_Prot_S9B/DPPIV"/>
</dbReference>
<dbReference type="GO" id="GO:0006508">
    <property type="term" value="P:proteolysis"/>
    <property type="evidence" value="ECO:0007669"/>
    <property type="project" value="InterPro"/>
</dbReference>
<dbReference type="Pfam" id="PF00326">
    <property type="entry name" value="Peptidase_S9"/>
    <property type="match status" value="1"/>
</dbReference>
<evidence type="ECO:0000259" key="1">
    <source>
        <dbReference type="Pfam" id="PF00326"/>
    </source>
</evidence>
<dbReference type="Pfam" id="PF00930">
    <property type="entry name" value="DPPIV_N"/>
    <property type="match status" value="1"/>
</dbReference>
<name>A0A5D3EDI1_9BACE</name>
<dbReference type="InterPro" id="IPR002469">
    <property type="entry name" value="Peptidase_S9B_N"/>
</dbReference>
<dbReference type="Gene3D" id="3.40.50.1820">
    <property type="entry name" value="alpha/beta hydrolase"/>
    <property type="match status" value="1"/>
</dbReference>
<protein>
    <submittedName>
        <fullName evidence="3">Prolyl oligopeptidase family serine peptidase</fullName>
    </submittedName>
</protein>
<gene>
    <name evidence="3" type="ORF">FNJ60_07360</name>
</gene>
<feature type="domain" description="Peptidase S9 prolyl oligopeptidase catalytic" evidence="1">
    <location>
        <begin position="537"/>
        <end position="730"/>
    </location>
</feature>
<dbReference type="Proteomes" id="UP000324383">
    <property type="component" value="Unassembled WGS sequence"/>
</dbReference>
<dbReference type="EMBL" id="VKLW01000014">
    <property type="protein sequence ID" value="TYK33581.1"/>
    <property type="molecule type" value="Genomic_DNA"/>
</dbReference>
<dbReference type="PANTHER" id="PTHR11731:SF193">
    <property type="entry name" value="DIPEPTIDYL PEPTIDASE 9"/>
    <property type="match status" value="1"/>
</dbReference>
<dbReference type="GO" id="GO:0008236">
    <property type="term" value="F:serine-type peptidase activity"/>
    <property type="evidence" value="ECO:0007669"/>
    <property type="project" value="InterPro"/>
</dbReference>
<evidence type="ECO:0000313" key="3">
    <source>
        <dbReference type="EMBL" id="TYK33581.1"/>
    </source>
</evidence>